<organism evidence="2 3">
    <name type="scientific">Colletotrichum liriopes</name>
    <dbReference type="NCBI Taxonomy" id="708192"/>
    <lineage>
        <taxon>Eukaryota</taxon>
        <taxon>Fungi</taxon>
        <taxon>Dikarya</taxon>
        <taxon>Ascomycota</taxon>
        <taxon>Pezizomycotina</taxon>
        <taxon>Sordariomycetes</taxon>
        <taxon>Hypocreomycetidae</taxon>
        <taxon>Glomerellales</taxon>
        <taxon>Glomerellaceae</taxon>
        <taxon>Colletotrichum</taxon>
        <taxon>Colletotrichum spaethianum species complex</taxon>
    </lineage>
</organism>
<dbReference type="Proteomes" id="UP001055172">
    <property type="component" value="Unassembled WGS sequence"/>
</dbReference>
<accession>A0AA37GLB9</accession>
<evidence type="ECO:0000313" key="3">
    <source>
        <dbReference type="Proteomes" id="UP001055172"/>
    </source>
</evidence>
<evidence type="ECO:0000313" key="2">
    <source>
        <dbReference type="EMBL" id="GJC83146.1"/>
    </source>
</evidence>
<dbReference type="AlphaFoldDB" id="A0AA37GLB9"/>
<feature type="region of interest" description="Disordered" evidence="1">
    <location>
        <begin position="28"/>
        <end position="111"/>
    </location>
</feature>
<comment type="caution">
    <text evidence="2">The sequence shown here is derived from an EMBL/GenBank/DDBJ whole genome shotgun (WGS) entry which is preliminary data.</text>
</comment>
<evidence type="ECO:0000256" key="1">
    <source>
        <dbReference type="SAM" id="MobiDB-lite"/>
    </source>
</evidence>
<reference evidence="2 3" key="1">
    <citation type="submission" date="2021-07" db="EMBL/GenBank/DDBJ databases">
        <title>Genome data of Colletotrichum spaethianum.</title>
        <authorList>
            <person name="Utami Y.D."/>
            <person name="Hiruma K."/>
        </authorList>
    </citation>
    <scope>NUCLEOTIDE SEQUENCE [LARGE SCALE GENOMIC DNA]</scope>
    <source>
        <strain evidence="2 3">MAFF 242679</strain>
    </source>
</reference>
<name>A0AA37GLB9_9PEZI</name>
<feature type="compositionally biased region" description="Low complexity" evidence="1">
    <location>
        <begin position="48"/>
        <end position="57"/>
    </location>
</feature>
<gene>
    <name evidence="2" type="ORF">ColLi_05984</name>
</gene>
<dbReference type="EMBL" id="BPPX01000011">
    <property type="protein sequence ID" value="GJC83146.1"/>
    <property type="molecule type" value="Genomic_DNA"/>
</dbReference>
<protein>
    <submittedName>
        <fullName evidence="2">Uncharacterized protein</fullName>
    </submittedName>
</protein>
<proteinExistence type="predicted"/>
<keyword evidence="3" id="KW-1185">Reference proteome</keyword>
<sequence>MCQLYTVLVLPRYWNPRLVLLSRAARFRKNEEGPPQTLDWETLERSKSGSQEQSNSKSKSKGRKEQEQEQLQLQLHGQKEARAGARHKNERQCTGQGSFLPPAAASELTLW</sequence>